<dbReference type="PROSITE" id="PS00455">
    <property type="entry name" value="AMP_BINDING"/>
    <property type="match status" value="1"/>
</dbReference>
<gene>
    <name evidence="8" type="ORF">BLIN9172_02058</name>
</gene>
<dbReference type="PROSITE" id="PS50075">
    <property type="entry name" value="CARRIER"/>
    <property type="match status" value="1"/>
</dbReference>
<name>A0A2H1JEC1_BRELN</name>
<proteinExistence type="predicted"/>
<protein>
    <submittedName>
        <fullName evidence="8">Amino acid adenylation domain-containing protein</fullName>
    </submittedName>
</protein>
<dbReference type="InterPro" id="IPR042099">
    <property type="entry name" value="ANL_N_sf"/>
</dbReference>
<dbReference type="SUPFAM" id="SSF52777">
    <property type="entry name" value="CoA-dependent acyltransferases"/>
    <property type="match status" value="4"/>
</dbReference>
<dbReference type="EMBL" id="FXYY01000011">
    <property type="protein sequence ID" value="SMX85763.1"/>
    <property type="molecule type" value="Genomic_DNA"/>
</dbReference>
<dbReference type="PANTHER" id="PTHR45527">
    <property type="entry name" value="NONRIBOSOMAL PEPTIDE SYNTHETASE"/>
    <property type="match status" value="1"/>
</dbReference>
<dbReference type="Gene3D" id="3.30.559.30">
    <property type="entry name" value="Nonribosomal peptide synthetase, condensation domain"/>
    <property type="match status" value="2"/>
</dbReference>
<keyword evidence="3" id="KW-0596">Phosphopantetheine</keyword>
<dbReference type="RefSeq" id="WP_170286891.1">
    <property type="nucleotide sequence ID" value="NZ_FXYY01000011.1"/>
</dbReference>
<dbReference type="GO" id="GO:0008610">
    <property type="term" value="P:lipid biosynthetic process"/>
    <property type="evidence" value="ECO:0007669"/>
    <property type="project" value="UniProtKB-ARBA"/>
</dbReference>
<evidence type="ECO:0000313" key="9">
    <source>
        <dbReference type="Proteomes" id="UP000234641"/>
    </source>
</evidence>
<evidence type="ECO:0000259" key="7">
    <source>
        <dbReference type="PROSITE" id="PS50075"/>
    </source>
</evidence>
<dbReference type="Pfam" id="PF00550">
    <property type="entry name" value="PP-binding"/>
    <property type="match status" value="3"/>
</dbReference>
<keyword evidence="5" id="KW-0436">Ligase</keyword>
<dbReference type="GO" id="GO:0031177">
    <property type="term" value="F:phosphopantetheine binding"/>
    <property type="evidence" value="ECO:0007669"/>
    <property type="project" value="InterPro"/>
</dbReference>
<dbReference type="GO" id="GO:0005737">
    <property type="term" value="C:cytoplasm"/>
    <property type="evidence" value="ECO:0007669"/>
    <property type="project" value="TreeGrafter"/>
</dbReference>
<dbReference type="InterPro" id="IPR010071">
    <property type="entry name" value="AA_adenyl_dom"/>
</dbReference>
<sequence length="1838" mass="200298">MTGSSTDSAEIVVETLQDRCAGEDFEIQQETTLAELGLDSLTTLRWRGDLERALGIRLPMTYLLGTETVGEVIDQVEAAVEAHPDAGEALTASQSSADCAVPAEPCELTVVQEAYWSGRGDDFTGGGVSTFWYHEYERTAKRASDDGVEAELARIETAWKRIAAAHPMLRTIIDRAGRPQIAVHDLRAWTIPRIDLRHEEPEAARARADELRERLSHQCRPTDVWPVVDMTAILLPGGLLRMCIGFDALLVDFASWGLIMRQWGELYARPHTQIGPPERTFAQAIEERSLNPLRQRQRARDRQWWAQQRIPRTALAPAEFPQTATRFARRRTVIEAGVWTQIVKRAQARGLSTSSVVLTAFALACHRWRPPETEETAAGLTMTLTVYDRPDADAAVVGDYSSTALLPLSPEHGFRPDSSDSFATTAEAVNRRFWDVVDHSTYDGIEVARDRPGEGPWPIVFTSGIGQSAGTDDRWLGDRVFGVSQTPQVLWDHLVWEEDGALVLTHDVVTSAFDAATIDGIRGMETALLEALVNEDGWERPAPGWDPTARPTDEPTARLDCGPLLHDPWTVTGPRRGSAPALLTSTTVVGHDALAEKAEALSRALRAQGVGPGSLVLIALPKGVDQIVAVLATMLTGAGYVPADPAWPTTRLETICERTGLTIAFADESLILPPGVERAALDRSQQASERRDRTATAHELAYVIFTSGSTGAPKGVAIEHAQARTTIDEINHRFAITSADRVFAISALSFDLSVYDLFGVLGTGGSIVLPDNDRLRDPHHWLEQMAEHRVTVWNSAPALMEMLLEYARTVPELARQAFANLRHVLLSGDWIPVTLPERLRALAPDVALHSLGGATEASIWSITYSIGEVDPSWSSIPYGRALPGQSFEILDSEGQPTPVGAAGELHIGGGGVARGYIGAPELTAERFIDRADLGTRLYRTGDLGRWRPDGQIEFLGRTDRQVKIGGHRIELGEVEAALLRLPDVRQASAAAAPGPDGRPRLVAYVSDEDQLWHSLPESQQRKVNAHLAEAVSERLPASMVPSRFLLLPQLPTTENGKIDYKALPNPFRVPRRSDTDNSLIDGGRAAPSSKDSEPMEGEPPAGLQRIIGSVLGDDVDFARSLIDNGLTSVQAVRLANLVEDQGAARTSVQTLLSAQSVNSLIDRWSTGSSRTNDSSGTHPSPEAPRSARLDSEGTTPNGGSAPLHHMPAWASDSAALGKHGRGEIRGIANRLRRVADLLDEVGTELEAVGVQLPRALLGDVPRAGGEDTPDGDTFDLTEMQLAYLLGRAPDEHGRRLAPHFYTEAIVEGLDPDRLREAWRTVIAQHPMMRAVVTPDTRQQILSRVHVDIGIDDQRHLSSAEQSRRRTMMRAQRADRQLPTNTAPMAELHVTLLDDQRCLLAFDVDLLFCDAGSAVRLMRDLSTLYHDPHAHLSHTADTFSTWARRGKAPSAESIDWWSDHLDELPPPLTPPTPRVSSASHFTRRRFELDEDSWLYVRAFARRHQVTIGSLMLHLLGNALTPHTQKTVMLTLSQRPASQTGVVGDYTSTAPLGVGGAPSGLGVSDSLSATHAHVIEVLDQSGGDHGVHGNEVLRMLRAARRPASIPVAVSCALDPSDIDPSALLEMFGSTEYAISQTPHVTCDVQMFDVRGRFVCNVDVDESLVDLTWVDTVVSAFSGALRDCASSSEHDDLPAMSSSNQPARIESAPAEATYPSDTVSSPISTAEEPIEEVFTDLLGLNTLDWNVSWFEQGATSVTLVSAQRLLAERGCEISVVDLFAHPTPAQTSAHLGDTWAEAARRTQLDSHPPSGDCEEAGDGDTGVSDVIIRARRRGRRRRMSR</sequence>
<dbReference type="GO" id="GO:0016874">
    <property type="term" value="F:ligase activity"/>
    <property type="evidence" value="ECO:0007669"/>
    <property type="project" value="UniProtKB-KW"/>
</dbReference>
<dbReference type="InterPro" id="IPR006162">
    <property type="entry name" value="Ppantetheine_attach_site"/>
</dbReference>
<evidence type="ECO:0000313" key="8">
    <source>
        <dbReference type="EMBL" id="SMX85763.1"/>
    </source>
</evidence>
<dbReference type="InterPro" id="IPR020806">
    <property type="entry name" value="PKS_PP-bd"/>
</dbReference>
<reference evidence="8 9" key="1">
    <citation type="submission" date="2017-03" db="EMBL/GenBank/DDBJ databases">
        <authorList>
            <person name="Afonso C.L."/>
            <person name="Miller P.J."/>
            <person name="Scott M.A."/>
            <person name="Spackman E."/>
            <person name="Goraichik I."/>
            <person name="Dimitrov K.M."/>
            <person name="Suarez D.L."/>
            <person name="Swayne D.E."/>
        </authorList>
    </citation>
    <scope>NUCLEOTIDE SEQUENCE [LARGE SCALE GENOMIC DNA]</scope>
    <source>
        <strain evidence="8 9">ATCC 9172</strain>
    </source>
</reference>
<evidence type="ECO:0000256" key="6">
    <source>
        <dbReference type="SAM" id="MobiDB-lite"/>
    </source>
</evidence>
<dbReference type="Pfam" id="PF13193">
    <property type="entry name" value="AMP-binding_C"/>
    <property type="match status" value="1"/>
</dbReference>
<evidence type="ECO:0000256" key="1">
    <source>
        <dbReference type="ARBA" id="ARBA00001957"/>
    </source>
</evidence>
<dbReference type="Gene3D" id="3.30.559.10">
    <property type="entry name" value="Chloramphenicol acetyltransferase-like domain"/>
    <property type="match status" value="2"/>
</dbReference>
<dbReference type="Pfam" id="PF00501">
    <property type="entry name" value="AMP-binding"/>
    <property type="match status" value="1"/>
</dbReference>
<dbReference type="InterPro" id="IPR025110">
    <property type="entry name" value="AMP-bd_C"/>
</dbReference>
<dbReference type="InterPro" id="IPR023213">
    <property type="entry name" value="CAT-like_dom_sf"/>
</dbReference>
<evidence type="ECO:0000256" key="5">
    <source>
        <dbReference type="ARBA" id="ARBA00022598"/>
    </source>
</evidence>
<dbReference type="InterPro" id="IPR020845">
    <property type="entry name" value="AMP-binding_CS"/>
</dbReference>
<dbReference type="InterPro" id="IPR045851">
    <property type="entry name" value="AMP-bd_C_sf"/>
</dbReference>
<comment type="cofactor">
    <cofactor evidence="1">
        <name>pantetheine 4'-phosphate</name>
        <dbReference type="ChEBI" id="CHEBI:47942"/>
    </cofactor>
</comment>
<keyword evidence="4" id="KW-0597">Phosphoprotein</keyword>
<dbReference type="InterPro" id="IPR009081">
    <property type="entry name" value="PP-bd_ACP"/>
</dbReference>
<dbReference type="PANTHER" id="PTHR45527:SF10">
    <property type="entry name" value="PYOCHELIN SYNTHASE PCHF"/>
    <property type="match status" value="1"/>
</dbReference>
<dbReference type="InterPro" id="IPR001242">
    <property type="entry name" value="Condensation_dom"/>
</dbReference>
<dbReference type="Pfam" id="PF00668">
    <property type="entry name" value="Condensation"/>
    <property type="match status" value="2"/>
</dbReference>
<evidence type="ECO:0000256" key="2">
    <source>
        <dbReference type="ARBA" id="ARBA00004924"/>
    </source>
</evidence>
<feature type="region of interest" description="Disordered" evidence="6">
    <location>
        <begin position="1066"/>
        <end position="1101"/>
    </location>
</feature>
<feature type="compositionally biased region" description="Polar residues" evidence="6">
    <location>
        <begin position="1164"/>
        <end position="1178"/>
    </location>
</feature>
<accession>A0A2H1JEC1</accession>
<dbReference type="Gene3D" id="3.30.300.30">
    <property type="match status" value="1"/>
</dbReference>
<feature type="domain" description="Carrier" evidence="7">
    <location>
        <begin position="4"/>
        <end position="80"/>
    </location>
</feature>
<dbReference type="NCBIfam" id="TIGR01733">
    <property type="entry name" value="AA-adenyl-dom"/>
    <property type="match status" value="1"/>
</dbReference>
<feature type="region of interest" description="Disordered" evidence="6">
    <location>
        <begin position="1799"/>
        <end position="1824"/>
    </location>
</feature>
<dbReference type="PROSITE" id="PS00012">
    <property type="entry name" value="PHOSPHOPANTETHEINE"/>
    <property type="match status" value="1"/>
</dbReference>
<dbReference type="GO" id="GO:0044550">
    <property type="term" value="P:secondary metabolite biosynthetic process"/>
    <property type="evidence" value="ECO:0007669"/>
    <property type="project" value="TreeGrafter"/>
</dbReference>
<dbReference type="SUPFAM" id="SSF56801">
    <property type="entry name" value="Acetyl-CoA synthetase-like"/>
    <property type="match status" value="1"/>
</dbReference>
<dbReference type="Gene3D" id="3.40.50.12780">
    <property type="entry name" value="N-terminal domain of ligase-like"/>
    <property type="match status" value="1"/>
</dbReference>
<dbReference type="GO" id="GO:0043041">
    <property type="term" value="P:amino acid activation for nonribosomal peptide biosynthetic process"/>
    <property type="evidence" value="ECO:0007669"/>
    <property type="project" value="TreeGrafter"/>
</dbReference>
<dbReference type="InterPro" id="IPR036736">
    <property type="entry name" value="ACP-like_sf"/>
</dbReference>
<comment type="pathway">
    <text evidence="2">Siderophore biosynthesis.</text>
</comment>
<feature type="region of interest" description="Disordered" evidence="6">
    <location>
        <begin position="1684"/>
        <end position="1719"/>
    </location>
</feature>
<dbReference type="Proteomes" id="UP000234641">
    <property type="component" value="Unassembled WGS sequence"/>
</dbReference>
<dbReference type="Gene3D" id="1.10.1200.10">
    <property type="entry name" value="ACP-like"/>
    <property type="match status" value="2"/>
</dbReference>
<evidence type="ECO:0000256" key="3">
    <source>
        <dbReference type="ARBA" id="ARBA00022450"/>
    </source>
</evidence>
<dbReference type="InterPro" id="IPR000873">
    <property type="entry name" value="AMP-dep_synth/lig_dom"/>
</dbReference>
<evidence type="ECO:0000256" key="4">
    <source>
        <dbReference type="ARBA" id="ARBA00022553"/>
    </source>
</evidence>
<dbReference type="SUPFAM" id="SSF47336">
    <property type="entry name" value="ACP-like"/>
    <property type="match status" value="2"/>
</dbReference>
<feature type="region of interest" description="Disordered" evidence="6">
    <location>
        <begin position="1164"/>
        <end position="1206"/>
    </location>
</feature>
<organism evidence="8 9">
    <name type="scientific">Brevibacterium linens ATCC 9172</name>
    <dbReference type="NCBI Taxonomy" id="1255617"/>
    <lineage>
        <taxon>Bacteria</taxon>
        <taxon>Bacillati</taxon>
        <taxon>Actinomycetota</taxon>
        <taxon>Actinomycetes</taxon>
        <taxon>Micrococcales</taxon>
        <taxon>Brevibacteriaceae</taxon>
        <taxon>Brevibacterium</taxon>
    </lineage>
</organism>
<dbReference type="SMART" id="SM00823">
    <property type="entry name" value="PKS_PP"/>
    <property type="match status" value="2"/>
</dbReference>